<organism evidence="1 2">
    <name type="scientific">Candidatus Dojkabacteria bacterium</name>
    <dbReference type="NCBI Taxonomy" id="2099670"/>
    <lineage>
        <taxon>Bacteria</taxon>
        <taxon>Candidatus Dojkabacteria</taxon>
    </lineage>
</organism>
<dbReference type="AlphaFoldDB" id="A0A955RLE0"/>
<accession>A0A955RLE0</accession>
<protein>
    <submittedName>
        <fullName evidence="1">Uncharacterized protein</fullName>
    </submittedName>
</protein>
<evidence type="ECO:0000313" key="2">
    <source>
        <dbReference type="Proteomes" id="UP000754563"/>
    </source>
</evidence>
<name>A0A955RLE0_9BACT</name>
<reference evidence="1" key="1">
    <citation type="submission" date="2020-04" db="EMBL/GenBank/DDBJ databases">
        <authorList>
            <person name="Zhang T."/>
        </authorList>
    </citation>
    <scope>NUCLEOTIDE SEQUENCE</scope>
    <source>
        <strain evidence="1">HKST-UBA11</strain>
    </source>
</reference>
<sequence length="84" mass="9657">MSKLEKQQIEALNKINQLRDLKEDVELNGIHNPYGVQLLEMNEDALRNILDKELKAAAIRVIEERIANQKKLTDFLLGGENDNE</sequence>
<dbReference type="Proteomes" id="UP000754563">
    <property type="component" value="Unassembled WGS sequence"/>
</dbReference>
<evidence type="ECO:0000313" key="1">
    <source>
        <dbReference type="EMBL" id="MCA9386262.1"/>
    </source>
</evidence>
<gene>
    <name evidence="1" type="ORF">KC717_06480</name>
</gene>
<comment type="caution">
    <text evidence="1">The sequence shown here is derived from an EMBL/GenBank/DDBJ whole genome shotgun (WGS) entry which is preliminary data.</text>
</comment>
<dbReference type="EMBL" id="JAGQLH010000111">
    <property type="protein sequence ID" value="MCA9386262.1"/>
    <property type="molecule type" value="Genomic_DNA"/>
</dbReference>
<reference evidence="1" key="2">
    <citation type="journal article" date="2021" name="Microbiome">
        <title>Successional dynamics and alternative stable states in a saline activated sludge microbial community over 9 years.</title>
        <authorList>
            <person name="Wang Y."/>
            <person name="Ye J."/>
            <person name="Ju F."/>
            <person name="Liu L."/>
            <person name="Boyd J.A."/>
            <person name="Deng Y."/>
            <person name="Parks D.H."/>
            <person name="Jiang X."/>
            <person name="Yin X."/>
            <person name="Woodcroft B.J."/>
            <person name="Tyson G.W."/>
            <person name="Hugenholtz P."/>
            <person name="Polz M.F."/>
            <person name="Zhang T."/>
        </authorList>
    </citation>
    <scope>NUCLEOTIDE SEQUENCE</scope>
    <source>
        <strain evidence="1">HKST-UBA11</strain>
    </source>
</reference>
<proteinExistence type="predicted"/>